<accession>A0A1B6CEY9</accession>
<dbReference type="EC" id="1.8.1.4" evidence="2"/>
<dbReference type="GO" id="GO:0006103">
    <property type="term" value="P:2-oxoglutarate metabolic process"/>
    <property type="evidence" value="ECO:0007669"/>
    <property type="project" value="TreeGrafter"/>
</dbReference>
<dbReference type="PRINTS" id="PR00368">
    <property type="entry name" value="FADPNR"/>
</dbReference>
<dbReference type="GO" id="GO:0050660">
    <property type="term" value="F:flavin adenine dinucleotide binding"/>
    <property type="evidence" value="ECO:0007669"/>
    <property type="project" value="TreeGrafter"/>
</dbReference>
<feature type="domain" description="FAD/NAD(P)-binding" evidence="4">
    <location>
        <begin position="13"/>
        <end position="157"/>
    </location>
</feature>
<dbReference type="Pfam" id="PF07992">
    <property type="entry name" value="Pyr_redox_2"/>
    <property type="match status" value="1"/>
</dbReference>
<dbReference type="EMBL" id="GEDC01025408">
    <property type="protein sequence ID" value="JAS11890.1"/>
    <property type="molecule type" value="Transcribed_RNA"/>
</dbReference>
<evidence type="ECO:0000313" key="5">
    <source>
        <dbReference type="EMBL" id="JAS11890.1"/>
    </source>
</evidence>
<comment type="catalytic activity">
    <reaction evidence="3">
        <text>N(6)-[(R)-dihydrolipoyl]-L-lysyl-[protein] + NAD(+) = N(6)-[(R)-lipoyl]-L-lysyl-[protein] + NADH + H(+)</text>
        <dbReference type="Rhea" id="RHEA:15045"/>
        <dbReference type="Rhea" id="RHEA-COMP:10474"/>
        <dbReference type="Rhea" id="RHEA-COMP:10475"/>
        <dbReference type="ChEBI" id="CHEBI:15378"/>
        <dbReference type="ChEBI" id="CHEBI:57540"/>
        <dbReference type="ChEBI" id="CHEBI:57945"/>
        <dbReference type="ChEBI" id="CHEBI:83099"/>
        <dbReference type="ChEBI" id="CHEBI:83100"/>
        <dbReference type="EC" id="1.8.1.4"/>
    </reaction>
</comment>
<dbReference type="Gene3D" id="3.50.50.60">
    <property type="entry name" value="FAD/NAD(P)-binding domain"/>
    <property type="match status" value="2"/>
</dbReference>
<evidence type="ECO:0000256" key="2">
    <source>
        <dbReference type="ARBA" id="ARBA00012608"/>
    </source>
</evidence>
<dbReference type="InterPro" id="IPR050151">
    <property type="entry name" value="Class-I_Pyr_Nuc-Dis_Oxidored"/>
</dbReference>
<organism evidence="5">
    <name type="scientific">Clastoptera arizonana</name>
    <name type="common">Arizona spittle bug</name>
    <dbReference type="NCBI Taxonomy" id="38151"/>
    <lineage>
        <taxon>Eukaryota</taxon>
        <taxon>Metazoa</taxon>
        <taxon>Ecdysozoa</taxon>
        <taxon>Arthropoda</taxon>
        <taxon>Hexapoda</taxon>
        <taxon>Insecta</taxon>
        <taxon>Pterygota</taxon>
        <taxon>Neoptera</taxon>
        <taxon>Paraneoptera</taxon>
        <taxon>Hemiptera</taxon>
        <taxon>Auchenorrhyncha</taxon>
        <taxon>Cercopoidea</taxon>
        <taxon>Clastopteridae</taxon>
        <taxon>Clastoptera</taxon>
    </lineage>
</organism>
<evidence type="ECO:0000256" key="1">
    <source>
        <dbReference type="ARBA" id="ARBA00007532"/>
    </source>
</evidence>
<dbReference type="AlphaFoldDB" id="A0A1B6CEY9"/>
<dbReference type="GO" id="GO:0004148">
    <property type="term" value="F:dihydrolipoyl dehydrogenase (NADH) activity"/>
    <property type="evidence" value="ECO:0007669"/>
    <property type="project" value="UniProtKB-EC"/>
</dbReference>
<comment type="similarity">
    <text evidence="1">Belongs to the class-I pyridine nucleotide-disulfide oxidoreductase family.</text>
</comment>
<dbReference type="InterPro" id="IPR023753">
    <property type="entry name" value="FAD/NAD-binding_dom"/>
</dbReference>
<proteinExistence type="inferred from homology"/>
<reference evidence="5" key="1">
    <citation type="submission" date="2015-12" db="EMBL/GenBank/DDBJ databases">
        <title>De novo transcriptome assembly of four potential Pierce s Disease insect vectors from Arizona vineyards.</title>
        <authorList>
            <person name="Tassone E.E."/>
        </authorList>
    </citation>
    <scope>NUCLEOTIDE SEQUENCE</scope>
</reference>
<protein>
    <recommendedName>
        <fullName evidence="2">dihydrolipoyl dehydrogenase</fullName>
        <ecNumber evidence="2">1.8.1.4</ecNumber>
    </recommendedName>
</protein>
<dbReference type="InterPro" id="IPR036188">
    <property type="entry name" value="FAD/NAD-bd_sf"/>
</dbReference>
<dbReference type="SUPFAM" id="SSF51905">
    <property type="entry name" value="FAD/NAD(P)-binding domain"/>
    <property type="match status" value="1"/>
</dbReference>
<dbReference type="PANTHER" id="PTHR22912">
    <property type="entry name" value="DISULFIDE OXIDOREDUCTASE"/>
    <property type="match status" value="1"/>
</dbReference>
<evidence type="ECO:0000259" key="4">
    <source>
        <dbReference type="Pfam" id="PF07992"/>
    </source>
</evidence>
<evidence type="ECO:0000256" key="3">
    <source>
        <dbReference type="ARBA" id="ARBA00049187"/>
    </source>
</evidence>
<dbReference type="PANTHER" id="PTHR22912:SF151">
    <property type="entry name" value="DIHYDROLIPOYL DEHYDROGENASE, MITOCHONDRIAL"/>
    <property type="match status" value="1"/>
</dbReference>
<dbReference type="PRINTS" id="PR00411">
    <property type="entry name" value="PNDRDTASEI"/>
</dbReference>
<sequence length="157" mass="17897">MNIDFDEKYILSNIGALSLMENTKDIGIIGCGAIGLETATIWQRLGINVTLFEKSNKILPLLDNDVSSIMYKTLINKNLKINLSSLIKDIKILNNKVCIEYIDNLKNIKKIFFDKIIISIGRIPNIKSLNLKNINLKINENNFIKVNKNYKTNLKNI</sequence>
<name>A0A1B6CEY9_9HEMI</name>
<gene>
    <name evidence="5" type="ORF">g.24872</name>
</gene>